<feature type="region of interest" description="Disordered" evidence="1">
    <location>
        <begin position="1382"/>
        <end position="1409"/>
    </location>
</feature>
<feature type="compositionally biased region" description="Low complexity" evidence="1">
    <location>
        <begin position="2408"/>
        <end position="2417"/>
    </location>
</feature>
<feature type="region of interest" description="Disordered" evidence="1">
    <location>
        <begin position="2024"/>
        <end position="2047"/>
    </location>
</feature>
<dbReference type="Pfam" id="PF17963">
    <property type="entry name" value="Big_9"/>
    <property type="match status" value="12"/>
</dbReference>
<feature type="region of interest" description="Disordered" evidence="1">
    <location>
        <begin position="2402"/>
        <end position="2429"/>
    </location>
</feature>
<name>A0A1T4KZX3_9BACT</name>
<evidence type="ECO:0000313" key="5">
    <source>
        <dbReference type="Proteomes" id="UP000190449"/>
    </source>
</evidence>
<evidence type="ECO:0000256" key="2">
    <source>
        <dbReference type="SAM" id="SignalP"/>
    </source>
</evidence>
<sequence>MIRKKSVSLFLAAGLLSSVVFAQDEAQPAAAENNPPSLNGIPGESIQEGGKFAPIKLDDFVSDPEDPPAKLRWNISGNKQLQVKESNHVVSITVPDQYWNGSEDLTFTVTDTKGASSSETVTFSVESVNNPPEVSKIPDQTIDEGKTFTPIKLDDYVKDPDHPKDQITWEYEMTQTAKDQAEGELTVDITKDRIANIVVPDAHWYGAYKITFIATDAEYASAKTSANFTVRPINDPPIVQKAPDQTINEKEQFEAINLSDLVSDVDDDVSKIKWTVSGGKDLKVKIDKYNVAEVIIPNENWNGPTETFTFTATDPHGASASFKTAFTVKSVNDAPEFVDQIPDQTIAEKQQFKPIELEKYIKDPDHKFEQLKWEFSGNKDLKVQLNGKTAKILIPNAFWNGSESITFKATDPEGASAETQATFTVESVNDVPKFVKQIPAQTIDEKKQFAAIHLDEFVKDDDHKNAELSWEFEVKSVGKEPESGPLNINIDDKHVAKIEIPDTYWNGSAIATFKVTDPEGAEAKQDVKLSVRSINDLPVFKKIPDQTIEEKAEFDGFSLDDFLSDPDHDISQLKISVSGNKSLKVNIDNNRNVTIKQPTEIWNGTENITFTATDPENGKASTTVKFSVTSVNDPPVMKDIPSQTIQEKEQFKPIELDKFVSDLDHPNDKLKWTISGNKDIQVKLDNNRKATLVLPNKYWNGSEAITFKVTDPEGASDERTVQFTVESVNDAPEFVKDIPDQKIQEKAQFKPINLGELIKDPDHKLTDLTLNIDVKAAPGSPKGTQAELQVNVDAKMVATIAIPNKYWNGSNVVTFSVTDPEGAKAIKSATFTVESINDAPVLKEIKSQTIAEKAQFAPINLAELTDDPDHAFEKLKWSITGNKDLNVNINKAGEATVAIPNQLWNGSEKITFTVTDPEGASAKQTAVFTVTSVNDPPVMKDIPSQTIKEKQEFKTIDLNSYVSDLDHPNEKLKWNITGNKELKFKVDTKHQLSIIIPNKYWHGSETFNIEVSDPEGAKDSRKVTFTVESVNDAPEFTKKINNQSIDEKKAFAPIKLFEIVKDPDHKTSELTWNFDVKAAPGSPKGYKPGLKVNMDPKTGTATVVAPDVYWNGSDEITFTATDPEGAKVSQKALFTIKSINDKPVFKKINDQIIMEKEEFKDINLAELVSDPDDAFKTLKWTITGNKDLKVSISKDGVASIKTPNKLWNGTEKVTFQVSDPQGATEKQTVQFTAKSVNDPPVMKDIPNQTIKEKQEFKPIDLNNYVSDLDHPMNKLKWTITGNKFLKFKISPDHKLSAEVPNKFWNGTETITLTATDPEGAKDSRSVTFEVISVNDPPVFAREIKSQTIDEKKQFAAINLDELVQDPDHKKTDLQWTAVVKDASAKAPAPKKGKKGKAAPQASEESSKNGLTVEIDNNHVARIMIPNTYWNGSANITFTVSDPEGAKASSSALFTVRSINDLPMISANAPKGETIREGGKFKTIDLSSLATDADHPAKQLKWSFNGNRQLQVALNKDNTVQIKTPNAQWHGKESITFTVTDPEGGKASHKMDFVVTEVNDPPVLSKIPSQKIKEKELFKQIALDEFVKDPDNKPSEMKWTVSGNKYLKAEITSARKLVVSAPNKYFWCKPDTLTLTVKDPQGASATTAIVYEIVSVNDAPVMKDIPSQSIKEKAQFKTIPLDSYVHDADHRSNQLKWTAVVKKADAAPAPAPKKKASRGKKGKKGKAQKEEPTAEEKKDENDLTVTIDDKHVAHLNIPNAFWNGKRTITFTVTDPEGAKDSKTATFEVVSVNDPPTLAKIPNQKIKEKEHFAPIDLLPLVKDPDHPTSALKFEVSQPRSLKASINAKKQLVVSTPDKYWNGSEKITLTVTDPEGGRASQQVQFDVTPVNDAPVVKAIPNQKIKEKERFEPIDLSKFVNDPDNRPNEIKWSVSSNKELQVKITGARVQIAVPNDHWNGSEKLTFTATDPAGASASATATFTATPVNDPPHFNKLPPQTIKEKEEFKPIDLAKLVVDPDNKASEMRWTLDDGEPAQKDKRGRMGKAKRPTVKHPLSYDLSDAGVLTVNIPNEYWNGKDKIKVNAYDPAGEKASLDIEFIVKPVNDPPVLSKIPDMVTNEGTKFKPIKLDQFVKDPDNKPHELHWTASGNRHLEVMITGGREAVVRPNRADWYGKETVTFIVKDPAGATAKTAVNFEVKHVNAVPEIRPIRDVTMKEDANNGVLAVLKLDQFVRDRDNSFNELKWDISGNKKLVIDHDKARNIVTIKQPYENWNGPTETITFKVTDPEGASAKTSAKFTVTAVNDAPVALSKSYQTKEGEKLVVNAKEGLLNGAYDPDGKLDATVSLVRRPQNGKVELNAKDGSFTYTPNKGFYGLDEFGFKLTDREGASSKVETAEINVNFKMKDIRGGEPAAAPKPAANDNDKKKNKRRRR</sequence>
<organism evidence="4 5">
    <name type="scientific">Fibrobacter intestinalis</name>
    <dbReference type="NCBI Taxonomy" id="28122"/>
    <lineage>
        <taxon>Bacteria</taxon>
        <taxon>Pseudomonadati</taxon>
        <taxon>Fibrobacterota</taxon>
        <taxon>Fibrobacteria</taxon>
        <taxon>Fibrobacterales</taxon>
        <taxon>Fibrobacteraceae</taxon>
        <taxon>Fibrobacter</taxon>
    </lineage>
</organism>
<reference evidence="4 5" key="1">
    <citation type="submission" date="2017-02" db="EMBL/GenBank/DDBJ databases">
        <authorList>
            <person name="Peterson S.W."/>
        </authorList>
    </citation>
    <scope>NUCLEOTIDE SEQUENCE [LARGE SCALE GENOMIC DNA]</scope>
    <source>
        <strain evidence="4 5">ATCC 43854</strain>
    </source>
</reference>
<feature type="domain" description="RapA2 cadherin-like" evidence="3">
    <location>
        <begin position="2292"/>
        <end position="2363"/>
    </location>
</feature>
<dbReference type="NCBIfam" id="NF012211">
    <property type="entry name" value="tand_rpt_95"/>
    <property type="match status" value="13"/>
</dbReference>
<dbReference type="Pfam" id="PF17803">
    <property type="entry name" value="Cadherin_4"/>
    <property type="match status" value="1"/>
</dbReference>
<dbReference type="InterPro" id="IPR013783">
    <property type="entry name" value="Ig-like_fold"/>
</dbReference>
<dbReference type="InterPro" id="IPR040853">
    <property type="entry name" value="RapA2_cadherin-like"/>
</dbReference>
<evidence type="ECO:0000313" key="4">
    <source>
        <dbReference type="EMBL" id="SJZ47840.1"/>
    </source>
</evidence>
<evidence type="ECO:0000259" key="3">
    <source>
        <dbReference type="Pfam" id="PF17803"/>
    </source>
</evidence>
<feature type="chain" id="PRO_5012233565" description="RapA2 cadherin-like domain-containing protein" evidence="2">
    <location>
        <begin position="23"/>
        <end position="2429"/>
    </location>
</feature>
<feature type="compositionally biased region" description="Basic residues" evidence="1">
    <location>
        <begin position="1711"/>
        <end position="1725"/>
    </location>
</feature>
<dbReference type="STRING" id="28122.SAMN02745108_00709"/>
<evidence type="ECO:0000256" key="1">
    <source>
        <dbReference type="SAM" id="MobiDB-lite"/>
    </source>
</evidence>
<feature type="region of interest" description="Disordered" evidence="1">
    <location>
        <begin position="1702"/>
        <end position="1741"/>
    </location>
</feature>
<dbReference type="Gene3D" id="2.60.40.3440">
    <property type="match status" value="1"/>
</dbReference>
<dbReference type="Gene3D" id="2.60.40.10">
    <property type="entry name" value="Immunoglobulins"/>
    <property type="match status" value="12"/>
</dbReference>
<protein>
    <recommendedName>
        <fullName evidence="3">RapA2 cadherin-like domain-containing protein</fullName>
    </recommendedName>
</protein>
<feature type="compositionally biased region" description="Basic and acidic residues" evidence="1">
    <location>
        <begin position="2024"/>
        <end position="2035"/>
    </location>
</feature>
<feature type="signal peptide" evidence="2">
    <location>
        <begin position="1"/>
        <end position="22"/>
    </location>
</feature>
<proteinExistence type="predicted"/>
<feature type="compositionally biased region" description="Basic residues" evidence="1">
    <location>
        <begin position="2036"/>
        <end position="2047"/>
    </location>
</feature>
<gene>
    <name evidence="4" type="ORF">SAMN02745108_00709</name>
</gene>
<dbReference type="EMBL" id="FUWU01000008">
    <property type="protein sequence ID" value="SJZ47840.1"/>
    <property type="molecule type" value="Genomic_DNA"/>
</dbReference>
<feature type="compositionally biased region" description="Basic and acidic residues" evidence="1">
    <location>
        <begin position="1726"/>
        <end position="1741"/>
    </location>
</feature>
<dbReference type="RefSeq" id="WP_078775803.1">
    <property type="nucleotide sequence ID" value="NZ_FUWU01000008.1"/>
</dbReference>
<accession>A0A1T4KZX3</accession>
<keyword evidence="2" id="KW-0732">Signal</keyword>
<dbReference type="Proteomes" id="UP000190449">
    <property type="component" value="Unassembled WGS sequence"/>
</dbReference>